<feature type="region of interest" description="Disordered" evidence="1">
    <location>
        <begin position="410"/>
        <end position="438"/>
    </location>
</feature>
<accession>A0A6L2K661</accession>
<reference evidence="3" key="1">
    <citation type="journal article" date="2019" name="Sci. Rep.">
        <title>Draft genome of Tanacetum cinerariifolium, the natural source of mosquito coil.</title>
        <authorList>
            <person name="Yamashiro T."/>
            <person name="Shiraishi A."/>
            <person name="Satake H."/>
            <person name="Nakayama K."/>
        </authorList>
    </citation>
    <scope>NUCLEOTIDE SEQUENCE</scope>
</reference>
<sequence>MYKRCRRIQYFTSRNTNFFRAFTILSSVPAIYIQQFWNTMTYDAKTGVYSVQLDEQWFTLSADLLLKALDITPIDPAHPFESPPTGDAVMDFVNQLGYPEPIQFMSKMRVNSLQQHWRAILSLINQCLTGKTSGSDKPRHPVLQMLWGIVTRTNVDHAELLWEEFVQGIQTLFSHKDKTLQAYFLKESSKGKPSLKLVDEEEEVQHEPEPQDEVTYADLERALKMSLDLSQPQGQVEDEATDLERALKMSLDSFEAQSQRHVKEWQIHERVTEEIKKLMDVAGKGKAIVTEEQAAHLLLDLHKSKKKSTTKQFILQRRDHTTTGPSSQPQDETSKKVVQVTSLPSDSTNVAEKKSDSERTKSRTEAEVQKLIKNKMKKQPTSPSGKLSSMKNLDDTDKFGDDFLNDVPTEDEPANTSVPPLSTTTTLAIPPHPLTKSPTDQELVARVAALERKMDSWSMHSRSSTSQPKTLPPNSLLWRIMVYRPRSKIMSVMFESGSYNSHTDHEILYNALELSMDRDHQDELHEELDTPSSSSKQKQTSPSGGPTEDVPIPDEVYNSDTKETENAHLPKITTTADWFKHIQEEERPATPEPKRSIPLNDFPEADNSWANAFATTYQDPEENKLLRKTGDMGSFIKWFYKRIRKKKLSKSDIEGLTFNVVKGFHKNSISLQFQMEECHKILIDKVDLFNPGGHRIMPDISKPFPLGGPPEQIISVISLKSYERYVYNYLREIVIRRADYKEYKISEADFKHLHSNDFEDLYLLHLQGKLNHLSKSDKVHLHTSINLWIRNIIVRKRGEDLQLGIKSYQTKLNLKRPNWDAFDFLFKEDYTIINKPRIIIYKDRNNKKMMRISEVHKFSDGTLTRIRDKLDFMVKDYVLFKYNPGMEKRI</sequence>
<evidence type="ECO:0000313" key="3">
    <source>
        <dbReference type="EMBL" id="GEU44863.1"/>
    </source>
</evidence>
<evidence type="ECO:0000256" key="2">
    <source>
        <dbReference type="SAM" id="Phobius"/>
    </source>
</evidence>
<name>A0A6L2K661_TANCI</name>
<comment type="caution">
    <text evidence="3">The sequence shown here is derived from an EMBL/GenBank/DDBJ whole genome shotgun (WGS) entry which is preliminary data.</text>
</comment>
<keyword evidence="2" id="KW-0812">Transmembrane</keyword>
<feature type="compositionally biased region" description="Low complexity" evidence="1">
    <location>
        <begin position="530"/>
        <end position="545"/>
    </location>
</feature>
<feature type="compositionally biased region" description="Basic and acidic residues" evidence="1">
    <location>
        <begin position="351"/>
        <end position="370"/>
    </location>
</feature>
<feature type="compositionally biased region" description="Polar residues" evidence="1">
    <location>
        <begin position="322"/>
        <end position="331"/>
    </location>
</feature>
<feature type="compositionally biased region" description="Low complexity" evidence="1">
    <location>
        <begin position="416"/>
        <end position="427"/>
    </location>
</feature>
<dbReference type="EMBL" id="BKCJ010001903">
    <property type="protein sequence ID" value="GEU44863.1"/>
    <property type="molecule type" value="Genomic_DNA"/>
</dbReference>
<feature type="compositionally biased region" description="Polar residues" evidence="1">
    <location>
        <begin position="379"/>
        <end position="391"/>
    </location>
</feature>
<feature type="compositionally biased region" description="Polar residues" evidence="1">
    <location>
        <begin position="339"/>
        <end position="350"/>
    </location>
</feature>
<proteinExistence type="predicted"/>
<dbReference type="AlphaFoldDB" id="A0A6L2K661"/>
<evidence type="ECO:0000256" key="1">
    <source>
        <dbReference type="SAM" id="MobiDB-lite"/>
    </source>
</evidence>
<organism evidence="3">
    <name type="scientific">Tanacetum cinerariifolium</name>
    <name type="common">Dalmatian daisy</name>
    <name type="synonym">Chrysanthemum cinerariifolium</name>
    <dbReference type="NCBI Taxonomy" id="118510"/>
    <lineage>
        <taxon>Eukaryota</taxon>
        <taxon>Viridiplantae</taxon>
        <taxon>Streptophyta</taxon>
        <taxon>Embryophyta</taxon>
        <taxon>Tracheophyta</taxon>
        <taxon>Spermatophyta</taxon>
        <taxon>Magnoliopsida</taxon>
        <taxon>eudicotyledons</taxon>
        <taxon>Gunneridae</taxon>
        <taxon>Pentapetalae</taxon>
        <taxon>asterids</taxon>
        <taxon>campanulids</taxon>
        <taxon>Asterales</taxon>
        <taxon>Asteraceae</taxon>
        <taxon>Asteroideae</taxon>
        <taxon>Anthemideae</taxon>
        <taxon>Anthemidinae</taxon>
        <taxon>Tanacetum</taxon>
    </lineage>
</organism>
<protein>
    <submittedName>
        <fullName evidence="3">Monodehydroascorbate reductase</fullName>
    </submittedName>
</protein>
<feature type="transmembrane region" description="Helical" evidence="2">
    <location>
        <begin position="21"/>
        <end position="37"/>
    </location>
</feature>
<gene>
    <name evidence="3" type="ORF">Tci_016841</name>
</gene>
<feature type="region of interest" description="Disordered" evidence="1">
    <location>
        <begin position="309"/>
        <end position="396"/>
    </location>
</feature>
<keyword evidence="2" id="KW-1133">Transmembrane helix</keyword>
<keyword evidence="2" id="KW-0472">Membrane</keyword>
<feature type="region of interest" description="Disordered" evidence="1">
    <location>
        <begin position="520"/>
        <end position="570"/>
    </location>
</feature>